<feature type="compositionally biased region" description="Basic and acidic residues" evidence="1">
    <location>
        <begin position="246"/>
        <end position="259"/>
    </location>
</feature>
<evidence type="ECO:0008006" key="3">
    <source>
        <dbReference type="Google" id="ProtNLM"/>
    </source>
</evidence>
<organism evidence="2">
    <name type="scientific">Candidatus Methanophagaceae archaeon ANME-1 ERB6</name>
    <dbReference type="NCBI Taxonomy" id="2759912"/>
    <lineage>
        <taxon>Archaea</taxon>
        <taxon>Methanobacteriati</taxon>
        <taxon>Methanobacteriota</taxon>
        <taxon>Stenosarchaea group</taxon>
        <taxon>Methanomicrobia</taxon>
        <taxon>Candidatus Methanophagales</taxon>
        <taxon>Candidatus Methanophagaceae</taxon>
    </lineage>
</organism>
<evidence type="ECO:0000313" key="2">
    <source>
        <dbReference type="EMBL" id="QNO51313.1"/>
    </source>
</evidence>
<proteinExistence type="predicted"/>
<evidence type="ECO:0000256" key="1">
    <source>
        <dbReference type="SAM" id="MobiDB-lite"/>
    </source>
</evidence>
<protein>
    <recommendedName>
        <fullName evidence="3">Phage late control D family protein</fullName>
    </recommendedName>
</protein>
<sequence length="357" mass="40696">MEFEELAGKYSDFYAPNYQILVDGEDIFSEHLIEITNVSFDDTLEGADRFSFSINDLEVRWLDSELFEPGKVVEIKMGYVDELATMIVGEIISLGPNFPTDGTPQLEISGYDLSHQFTRVREHRSFNEMRDSEIVARIASEARHNLETQIEQTETVHPHIVQDRQTDYDFIKELADRNFFEFFVKGRTLYFQKPKKDRGEIVTTLEYGTSLLSFNPELNTANQVSEVTVRGWNPTTKEQIVGRARRGSEEARERGRRSGGEIVENQYGTVEERILDRPVFTQEEADILARSTLNRLSEGLIRGSAECIGIPEIRAGKTINLDGLGNKFSRKYYIAGTTHTISNSGYSTSFNIKENTL</sequence>
<reference evidence="2" key="1">
    <citation type="submission" date="2020-06" db="EMBL/GenBank/DDBJ databases">
        <title>Unique genomic features of the anaerobic methanotrophic archaea.</title>
        <authorList>
            <person name="Chadwick G.L."/>
            <person name="Skennerton C.T."/>
            <person name="Laso-Perez R."/>
            <person name="Leu A.O."/>
            <person name="Speth D.R."/>
            <person name="Yu H."/>
            <person name="Morgan-Lang C."/>
            <person name="Hatzenpichler R."/>
            <person name="Goudeau D."/>
            <person name="Malmstrom R."/>
            <person name="Brazelton W.J."/>
            <person name="Woyke T."/>
            <person name="Hallam S.J."/>
            <person name="Tyson G.W."/>
            <person name="Wegener G."/>
            <person name="Boetius A."/>
            <person name="Orphan V."/>
        </authorList>
    </citation>
    <scope>NUCLEOTIDE SEQUENCE</scope>
</reference>
<dbReference type="AlphaFoldDB" id="A0A7G9YTH9"/>
<accession>A0A7G9YTH9</accession>
<dbReference type="EMBL" id="MT631466">
    <property type="protein sequence ID" value="QNO51313.1"/>
    <property type="molecule type" value="Genomic_DNA"/>
</dbReference>
<feature type="region of interest" description="Disordered" evidence="1">
    <location>
        <begin position="241"/>
        <end position="262"/>
    </location>
</feature>
<gene>
    <name evidence="2" type="ORF">HDBBLJII_00010</name>
</gene>
<dbReference type="SUPFAM" id="SSF69279">
    <property type="entry name" value="Phage tail proteins"/>
    <property type="match status" value="1"/>
</dbReference>
<name>A0A7G9YTH9_9EURY</name>